<keyword evidence="4" id="KW-1185">Reference proteome</keyword>
<accession>A0AA36MD17</accession>
<dbReference type="SUPFAM" id="SSF57302">
    <property type="entry name" value="Snake toxin-like"/>
    <property type="match status" value="1"/>
</dbReference>
<dbReference type="PANTHER" id="PTHR34721:SF3">
    <property type="entry name" value="ACTIVIN_RECP DOMAIN-CONTAINING PROTEIN-RELATED"/>
    <property type="match status" value="1"/>
</dbReference>
<feature type="compositionally biased region" description="Polar residues" evidence="1">
    <location>
        <begin position="181"/>
        <end position="201"/>
    </location>
</feature>
<evidence type="ECO:0000256" key="2">
    <source>
        <dbReference type="SAM" id="SignalP"/>
    </source>
</evidence>
<protein>
    <submittedName>
        <fullName evidence="3">Uncharacterized protein</fullName>
    </submittedName>
</protein>
<organism evidence="3 4">
    <name type="scientific">Cylicocyclus nassatus</name>
    <name type="common">Nematode worm</name>
    <dbReference type="NCBI Taxonomy" id="53992"/>
    <lineage>
        <taxon>Eukaryota</taxon>
        <taxon>Metazoa</taxon>
        <taxon>Ecdysozoa</taxon>
        <taxon>Nematoda</taxon>
        <taxon>Chromadorea</taxon>
        <taxon>Rhabditida</taxon>
        <taxon>Rhabditina</taxon>
        <taxon>Rhabditomorpha</taxon>
        <taxon>Strongyloidea</taxon>
        <taxon>Strongylidae</taxon>
        <taxon>Cylicocyclus</taxon>
    </lineage>
</organism>
<sequence length="246" mass="28034">MATVLVANVLFAIFSNSHAIWCYVGETKNNSTDIHPWDSPANFCYRMTTKSRDYIYYMFDNGICEGERVECWLDEDEAEWCCCNTDLCNYNFTLPTTISSSLTSETKNNITEVWEHEDSQGRFCYRVTTKDKDYIYYRFDEGFCEEVGCYLDKDGDEYCCCNTDFCNYNFTSITTTISTHKPSTLSTKMSPRSSKASPTPLSTNPPPFSSPASSTTLSISQPIFNCYFFLVQSVLIILYNTAACTV</sequence>
<dbReference type="InterPro" id="IPR045860">
    <property type="entry name" value="Snake_toxin-like_sf"/>
</dbReference>
<dbReference type="AlphaFoldDB" id="A0AA36MD17"/>
<feature type="region of interest" description="Disordered" evidence="1">
    <location>
        <begin position="181"/>
        <end position="209"/>
    </location>
</feature>
<dbReference type="EMBL" id="CATQJL010000316">
    <property type="protein sequence ID" value="CAJ0605718.1"/>
    <property type="molecule type" value="Genomic_DNA"/>
</dbReference>
<keyword evidence="2" id="KW-0732">Signal</keyword>
<reference evidence="3" key="1">
    <citation type="submission" date="2023-07" db="EMBL/GenBank/DDBJ databases">
        <authorList>
            <consortium name="CYATHOMIX"/>
        </authorList>
    </citation>
    <scope>NUCLEOTIDE SEQUENCE</scope>
    <source>
        <strain evidence="3">N/A</strain>
    </source>
</reference>
<evidence type="ECO:0000256" key="1">
    <source>
        <dbReference type="SAM" id="MobiDB-lite"/>
    </source>
</evidence>
<evidence type="ECO:0000313" key="3">
    <source>
        <dbReference type="EMBL" id="CAJ0605718.1"/>
    </source>
</evidence>
<name>A0AA36MD17_CYLNA</name>
<feature type="signal peptide" evidence="2">
    <location>
        <begin position="1"/>
        <end position="19"/>
    </location>
</feature>
<comment type="caution">
    <text evidence="3">The sequence shown here is derived from an EMBL/GenBank/DDBJ whole genome shotgun (WGS) entry which is preliminary data.</text>
</comment>
<feature type="chain" id="PRO_5041203820" evidence="2">
    <location>
        <begin position="20"/>
        <end position="246"/>
    </location>
</feature>
<proteinExistence type="predicted"/>
<evidence type="ECO:0000313" key="4">
    <source>
        <dbReference type="Proteomes" id="UP001176961"/>
    </source>
</evidence>
<dbReference type="PANTHER" id="PTHR34721">
    <property type="entry name" value="PROTEIN CBG09734"/>
    <property type="match status" value="1"/>
</dbReference>
<dbReference type="Proteomes" id="UP001176961">
    <property type="component" value="Unassembled WGS sequence"/>
</dbReference>
<gene>
    <name evidence="3" type="ORF">CYNAS_LOCUS17701</name>
</gene>